<dbReference type="SMART" id="SM00387">
    <property type="entry name" value="HATPase_c"/>
    <property type="match status" value="1"/>
</dbReference>
<evidence type="ECO:0000313" key="10">
    <source>
        <dbReference type="EMBL" id="HGD13484.1"/>
    </source>
</evidence>
<dbReference type="InterPro" id="IPR003661">
    <property type="entry name" value="HisK_dim/P_dom"/>
</dbReference>
<evidence type="ECO:0000256" key="1">
    <source>
        <dbReference type="ARBA" id="ARBA00000085"/>
    </source>
</evidence>
<evidence type="ECO:0000256" key="3">
    <source>
        <dbReference type="ARBA" id="ARBA00022553"/>
    </source>
</evidence>
<proteinExistence type="predicted"/>
<feature type="domain" description="Histidine kinase" evidence="9">
    <location>
        <begin position="359"/>
        <end position="568"/>
    </location>
</feature>
<dbReference type="InterPro" id="IPR003594">
    <property type="entry name" value="HATPase_dom"/>
</dbReference>
<evidence type="ECO:0000259" key="9">
    <source>
        <dbReference type="PROSITE" id="PS50109"/>
    </source>
</evidence>
<reference evidence="10" key="1">
    <citation type="journal article" date="2020" name="mSystems">
        <title>Genome- and Community-Level Interaction Insights into Carbon Utilization and Element Cycling Functions of Hydrothermarchaeota in Hydrothermal Sediment.</title>
        <authorList>
            <person name="Zhou Z."/>
            <person name="Liu Y."/>
            <person name="Xu W."/>
            <person name="Pan J."/>
            <person name="Luo Z.H."/>
            <person name="Li M."/>
        </authorList>
    </citation>
    <scope>NUCLEOTIDE SEQUENCE [LARGE SCALE GENOMIC DNA]</scope>
    <source>
        <strain evidence="10">SpSt-914</strain>
    </source>
</reference>
<evidence type="ECO:0000256" key="5">
    <source>
        <dbReference type="ARBA" id="ARBA00022741"/>
    </source>
</evidence>
<evidence type="ECO:0000256" key="2">
    <source>
        <dbReference type="ARBA" id="ARBA00012438"/>
    </source>
</evidence>
<dbReference type="InterPro" id="IPR005467">
    <property type="entry name" value="His_kinase_dom"/>
</dbReference>
<keyword evidence="7" id="KW-0067">ATP-binding</keyword>
<keyword evidence="3" id="KW-0597">Phosphoprotein</keyword>
<dbReference type="PANTHER" id="PTHR43065:SF46">
    <property type="entry name" value="C4-DICARBOXYLATE TRANSPORT SENSOR PROTEIN DCTB"/>
    <property type="match status" value="1"/>
</dbReference>
<name>A0A7V3PTZ4_UNCW3</name>
<dbReference type="AlphaFoldDB" id="A0A7V3PTZ4"/>
<dbReference type="EMBL" id="DTMZ01000123">
    <property type="protein sequence ID" value="HGD13484.1"/>
    <property type="molecule type" value="Genomic_DNA"/>
</dbReference>
<evidence type="ECO:0000256" key="8">
    <source>
        <dbReference type="ARBA" id="ARBA00023012"/>
    </source>
</evidence>
<gene>
    <name evidence="10" type="ORF">ENX16_05335</name>
</gene>
<dbReference type="Gene3D" id="3.30.565.10">
    <property type="entry name" value="Histidine kinase-like ATPase, C-terminal domain"/>
    <property type="match status" value="1"/>
</dbReference>
<dbReference type="SUPFAM" id="SSF55874">
    <property type="entry name" value="ATPase domain of HSP90 chaperone/DNA topoisomerase II/histidine kinase"/>
    <property type="match status" value="1"/>
</dbReference>
<dbReference type="InterPro" id="IPR036097">
    <property type="entry name" value="HisK_dim/P_sf"/>
</dbReference>
<protein>
    <recommendedName>
        <fullName evidence="2">histidine kinase</fullName>
        <ecNumber evidence="2">2.7.13.3</ecNumber>
    </recommendedName>
</protein>
<comment type="catalytic activity">
    <reaction evidence="1">
        <text>ATP + protein L-histidine = ADP + protein N-phospho-L-histidine.</text>
        <dbReference type="EC" id="2.7.13.3"/>
    </reaction>
</comment>
<dbReference type="GO" id="GO:0005524">
    <property type="term" value="F:ATP binding"/>
    <property type="evidence" value="ECO:0007669"/>
    <property type="project" value="UniProtKB-KW"/>
</dbReference>
<evidence type="ECO:0000256" key="7">
    <source>
        <dbReference type="ARBA" id="ARBA00022840"/>
    </source>
</evidence>
<comment type="caution">
    <text evidence="10">The sequence shown here is derived from an EMBL/GenBank/DDBJ whole genome shotgun (WGS) entry which is preliminary data.</text>
</comment>
<dbReference type="PANTHER" id="PTHR43065">
    <property type="entry name" value="SENSOR HISTIDINE KINASE"/>
    <property type="match status" value="1"/>
</dbReference>
<keyword evidence="5" id="KW-0547">Nucleotide-binding</keyword>
<dbReference type="Pfam" id="PF02518">
    <property type="entry name" value="HATPase_c"/>
    <property type="match status" value="1"/>
</dbReference>
<dbReference type="PRINTS" id="PR00344">
    <property type="entry name" value="BCTRLSENSOR"/>
</dbReference>
<dbReference type="CDD" id="cd00082">
    <property type="entry name" value="HisKA"/>
    <property type="match status" value="1"/>
</dbReference>
<accession>A0A7V3PTZ4</accession>
<dbReference type="PROSITE" id="PS50109">
    <property type="entry name" value="HIS_KIN"/>
    <property type="match status" value="1"/>
</dbReference>
<dbReference type="Gene3D" id="1.10.287.130">
    <property type="match status" value="1"/>
</dbReference>
<keyword evidence="8" id="KW-0902">Two-component regulatory system</keyword>
<dbReference type="InterPro" id="IPR036890">
    <property type="entry name" value="HATPase_C_sf"/>
</dbReference>
<dbReference type="SMART" id="SM00388">
    <property type="entry name" value="HisKA"/>
    <property type="match status" value="1"/>
</dbReference>
<dbReference type="InterPro" id="IPR004358">
    <property type="entry name" value="Sig_transdc_His_kin-like_C"/>
</dbReference>
<evidence type="ECO:0000256" key="6">
    <source>
        <dbReference type="ARBA" id="ARBA00022777"/>
    </source>
</evidence>
<sequence length="572" mass="64168">MTYKGKDHSRRSGYGRKLAEEFCALSRRILRAANLGVPRNEFLKMIMEEFLNFSKCDEVEMRINEGIRYYRGVLNRSSPDNFLFTIATRNDCDLVENFPGEDNESVEFNEFLRDLTQGRYDTRLPYFTTNGALLIPDMSEPMKINGKLIRVPGQYRSAAVLTFPVSEDRHGIIFLKSLECGYFQAYEVEFYQGVAQTLGVALADRRAQAALRERIKELTCLYELDRIFSKDEVELDEIFQAVVEKLPPAWLYSDIASACIKLDGKVYATQGYVEGLHSQMAKIRVHNRERGFVKVTYRETRPVLDEGPFLKEERNLIEAVAREIGIFIERREAKQEKARLEHQLRHADRLATIGQLAAGVAHELNEPLANILGFAQLVLKLPEIPKQAVKDIERIVRAALHAREVINKLMLFARVRPPQQVAVNLNSLVTDGLYFLRSRCAKAGIEVSLDLAQDLPEIAADPTQMHQVLVNLVVNAIQAMPSGGKLKIATVRKDAVISLIVEDTGAGMTEEVKAQIFVPFFTTKPVGEGTGLGLSVAHGIVSAHGGTINVESEPGKGSRFEVVLPIRPLGNR</sequence>
<dbReference type="GO" id="GO:0000155">
    <property type="term" value="F:phosphorelay sensor kinase activity"/>
    <property type="evidence" value="ECO:0007669"/>
    <property type="project" value="InterPro"/>
</dbReference>
<dbReference type="EC" id="2.7.13.3" evidence="2"/>
<keyword evidence="6" id="KW-0418">Kinase</keyword>
<organism evidence="10">
    <name type="scientific">candidate division WOR-3 bacterium</name>
    <dbReference type="NCBI Taxonomy" id="2052148"/>
    <lineage>
        <taxon>Bacteria</taxon>
        <taxon>Bacteria division WOR-3</taxon>
    </lineage>
</organism>
<dbReference type="Pfam" id="PF00512">
    <property type="entry name" value="HisKA"/>
    <property type="match status" value="1"/>
</dbReference>
<keyword evidence="4" id="KW-0808">Transferase</keyword>
<evidence type="ECO:0000256" key="4">
    <source>
        <dbReference type="ARBA" id="ARBA00022679"/>
    </source>
</evidence>
<dbReference type="SUPFAM" id="SSF47384">
    <property type="entry name" value="Homodimeric domain of signal transducing histidine kinase"/>
    <property type="match status" value="1"/>
</dbReference>